<evidence type="ECO:0000313" key="4">
    <source>
        <dbReference type="Proteomes" id="UP001418222"/>
    </source>
</evidence>
<evidence type="ECO:0000256" key="1">
    <source>
        <dbReference type="ARBA" id="ARBA00011073"/>
    </source>
</evidence>
<gene>
    <name evidence="3" type="ORF">KSP39_PZI014718</name>
</gene>
<sequence>MIDRELIPSPHVTFKDGVKIAAYAADNSTPNPTTTIYFRRTSIGSHDPPVLVVSYFSSRGPNKASNSILKSNIIALGHNIQAV</sequence>
<proteinExistence type="inferred from homology"/>
<dbReference type="EMBL" id="JBBWWQ010000012">
    <property type="protein sequence ID" value="KAK8934195.1"/>
    <property type="molecule type" value="Genomic_DNA"/>
</dbReference>
<dbReference type="Proteomes" id="UP001418222">
    <property type="component" value="Unassembled WGS sequence"/>
</dbReference>
<keyword evidence="2" id="KW-0732">Signal</keyword>
<name>A0AAP0B9M1_9ASPA</name>
<evidence type="ECO:0000313" key="3">
    <source>
        <dbReference type="EMBL" id="KAK8934195.1"/>
    </source>
</evidence>
<dbReference type="AlphaFoldDB" id="A0AAP0B9M1"/>
<dbReference type="PANTHER" id="PTHR10795">
    <property type="entry name" value="PROPROTEIN CONVERTASE SUBTILISIN/KEXIN"/>
    <property type="match status" value="1"/>
</dbReference>
<dbReference type="InterPro" id="IPR045051">
    <property type="entry name" value="SBT"/>
</dbReference>
<keyword evidence="4" id="KW-1185">Reference proteome</keyword>
<comment type="similarity">
    <text evidence="1">Belongs to the peptidase S8 family.</text>
</comment>
<organism evidence="3 4">
    <name type="scientific">Platanthera zijinensis</name>
    <dbReference type="NCBI Taxonomy" id="2320716"/>
    <lineage>
        <taxon>Eukaryota</taxon>
        <taxon>Viridiplantae</taxon>
        <taxon>Streptophyta</taxon>
        <taxon>Embryophyta</taxon>
        <taxon>Tracheophyta</taxon>
        <taxon>Spermatophyta</taxon>
        <taxon>Magnoliopsida</taxon>
        <taxon>Liliopsida</taxon>
        <taxon>Asparagales</taxon>
        <taxon>Orchidaceae</taxon>
        <taxon>Orchidoideae</taxon>
        <taxon>Orchideae</taxon>
        <taxon>Orchidinae</taxon>
        <taxon>Platanthera</taxon>
    </lineage>
</organism>
<evidence type="ECO:0000256" key="2">
    <source>
        <dbReference type="ARBA" id="ARBA00022729"/>
    </source>
</evidence>
<reference evidence="3 4" key="1">
    <citation type="journal article" date="2022" name="Nat. Plants">
        <title>Genomes of leafy and leafless Platanthera orchids illuminate the evolution of mycoheterotrophy.</title>
        <authorList>
            <person name="Li M.H."/>
            <person name="Liu K.W."/>
            <person name="Li Z."/>
            <person name="Lu H.C."/>
            <person name="Ye Q.L."/>
            <person name="Zhang D."/>
            <person name="Wang J.Y."/>
            <person name="Li Y.F."/>
            <person name="Zhong Z.M."/>
            <person name="Liu X."/>
            <person name="Yu X."/>
            <person name="Liu D.K."/>
            <person name="Tu X.D."/>
            <person name="Liu B."/>
            <person name="Hao Y."/>
            <person name="Liao X.Y."/>
            <person name="Jiang Y.T."/>
            <person name="Sun W.H."/>
            <person name="Chen J."/>
            <person name="Chen Y.Q."/>
            <person name="Ai Y."/>
            <person name="Zhai J.W."/>
            <person name="Wu S.S."/>
            <person name="Zhou Z."/>
            <person name="Hsiao Y.Y."/>
            <person name="Wu W.L."/>
            <person name="Chen Y.Y."/>
            <person name="Lin Y.F."/>
            <person name="Hsu J.L."/>
            <person name="Li C.Y."/>
            <person name="Wang Z.W."/>
            <person name="Zhao X."/>
            <person name="Zhong W.Y."/>
            <person name="Ma X.K."/>
            <person name="Ma L."/>
            <person name="Huang J."/>
            <person name="Chen G.Z."/>
            <person name="Huang M.Z."/>
            <person name="Huang L."/>
            <person name="Peng D.H."/>
            <person name="Luo Y.B."/>
            <person name="Zou S.Q."/>
            <person name="Chen S.P."/>
            <person name="Lan S."/>
            <person name="Tsai W.C."/>
            <person name="Van de Peer Y."/>
            <person name="Liu Z.J."/>
        </authorList>
    </citation>
    <scope>NUCLEOTIDE SEQUENCE [LARGE SCALE GENOMIC DNA]</scope>
    <source>
        <strain evidence="3">Lor287</strain>
    </source>
</reference>
<comment type="caution">
    <text evidence="3">The sequence shown here is derived from an EMBL/GenBank/DDBJ whole genome shotgun (WGS) entry which is preliminary data.</text>
</comment>
<accession>A0AAP0B9M1</accession>
<protein>
    <submittedName>
        <fullName evidence="3">Uncharacterized protein</fullName>
    </submittedName>
</protein>